<evidence type="ECO:0000259" key="2">
    <source>
        <dbReference type="SMART" id="SM00256"/>
    </source>
</evidence>
<dbReference type="InterPro" id="IPR017451">
    <property type="entry name" value="F-box-assoc_interact_dom"/>
</dbReference>
<comment type="caution">
    <text evidence="3">The sequence shown here is derived from an EMBL/GenBank/DDBJ whole genome shotgun (WGS) entry which is preliminary data.</text>
</comment>
<accession>A0AAP0BBG4</accession>
<dbReference type="InterPro" id="IPR050796">
    <property type="entry name" value="SCF_F-box_component"/>
</dbReference>
<dbReference type="InterPro" id="IPR001810">
    <property type="entry name" value="F-box_dom"/>
</dbReference>
<evidence type="ECO:0000313" key="3">
    <source>
        <dbReference type="EMBL" id="KAK8934783.1"/>
    </source>
</evidence>
<organism evidence="3 4">
    <name type="scientific">Platanthera zijinensis</name>
    <dbReference type="NCBI Taxonomy" id="2320716"/>
    <lineage>
        <taxon>Eukaryota</taxon>
        <taxon>Viridiplantae</taxon>
        <taxon>Streptophyta</taxon>
        <taxon>Embryophyta</taxon>
        <taxon>Tracheophyta</taxon>
        <taxon>Spermatophyta</taxon>
        <taxon>Magnoliopsida</taxon>
        <taxon>Liliopsida</taxon>
        <taxon>Asparagales</taxon>
        <taxon>Orchidaceae</taxon>
        <taxon>Orchidoideae</taxon>
        <taxon>Orchideae</taxon>
        <taxon>Orchidinae</taxon>
        <taxon>Platanthera</taxon>
    </lineage>
</organism>
<dbReference type="PANTHER" id="PTHR31672:SF13">
    <property type="entry name" value="F-BOX PROTEIN CPR30-LIKE"/>
    <property type="match status" value="1"/>
</dbReference>
<keyword evidence="1" id="KW-0472">Membrane</keyword>
<dbReference type="PANTHER" id="PTHR31672">
    <property type="entry name" value="BNACNNG10540D PROTEIN"/>
    <property type="match status" value="1"/>
</dbReference>
<dbReference type="AlphaFoldDB" id="A0AAP0BBG4"/>
<keyword evidence="1" id="KW-0812">Transmembrane</keyword>
<sequence>MPEKHKCMGSQSRLYLPEHLVVEILLRLPAKSVGRFRCVSTTWLSISIDPSFIVSHTRRIPKSLVLPFIPLNHLHRNELLNVSIGIDTHGLHLNTDVPLSSCDGLVCFRGFNSEGLCANYVMNPLTGLRIELLSPSAGAYGQYSWMPKLYYHRWTSEYRLLNDYGRPRYPEVLSLGSAMDSWRRIDAAPPDHVWVLWDKCVVVNDCLHWLCESNYFQDKGVVVIFDVLEEAFSFMDLPYDVKYHRKNYGLVEIEGKLGCWMASRDKNAGIDGYQINIWVEAEGDEKWRSAYSLHLGDEWLRLIYPSPYVLIFFAFFTKGVILFLVNGSDILYLLRWDLQSGNHSTKQLSNQPITDCDRILVHKQTLIDMPTIAQHV</sequence>
<dbReference type="InterPro" id="IPR036047">
    <property type="entry name" value="F-box-like_dom_sf"/>
</dbReference>
<dbReference type="Pfam" id="PF08268">
    <property type="entry name" value="FBA_3"/>
    <property type="match status" value="1"/>
</dbReference>
<dbReference type="NCBIfam" id="TIGR01640">
    <property type="entry name" value="F_box_assoc_1"/>
    <property type="match status" value="1"/>
</dbReference>
<keyword evidence="4" id="KW-1185">Reference proteome</keyword>
<proteinExistence type="predicted"/>
<name>A0AAP0BBG4_9ASPA</name>
<keyword evidence="1" id="KW-1133">Transmembrane helix</keyword>
<feature type="domain" description="F-box" evidence="2">
    <location>
        <begin position="16"/>
        <end position="56"/>
    </location>
</feature>
<dbReference type="SMART" id="SM00256">
    <property type="entry name" value="FBOX"/>
    <property type="match status" value="1"/>
</dbReference>
<dbReference type="Gene3D" id="1.20.1280.50">
    <property type="match status" value="1"/>
</dbReference>
<reference evidence="3 4" key="1">
    <citation type="journal article" date="2022" name="Nat. Plants">
        <title>Genomes of leafy and leafless Platanthera orchids illuminate the evolution of mycoheterotrophy.</title>
        <authorList>
            <person name="Li M.H."/>
            <person name="Liu K.W."/>
            <person name="Li Z."/>
            <person name="Lu H.C."/>
            <person name="Ye Q.L."/>
            <person name="Zhang D."/>
            <person name="Wang J.Y."/>
            <person name="Li Y.F."/>
            <person name="Zhong Z.M."/>
            <person name="Liu X."/>
            <person name="Yu X."/>
            <person name="Liu D.K."/>
            <person name="Tu X.D."/>
            <person name="Liu B."/>
            <person name="Hao Y."/>
            <person name="Liao X.Y."/>
            <person name="Jiang Y.T."/>
            <person name="Sun W.H."/>
            <person name="Chen J."/>
            <person name="Chen Y.Q."/>
            <person name="Ai Y."/>
            <person name="Zhai J.W."/>
            <person name="Wu S.S."/>
            <person name="Zhou Z."/>
            <person name="Hsiao Y.Y."/>
            <person name="Wu W.L."/>
            <person name="Chen Y.Y."/>
            <person name="Lin Y.F."/>
            <person name="Hsu J.L."/>
            <person name="Li C.Y."/>
            <person name="Wang Z.W."/>
            <person name="Zhao X."/>
            <person name="Zhong W.Y."/>
            <person name="Ma X.K."/>
            <person name="Ma L."/>
            <person name="Huang J."/>
            <person name="Chen G.Z."/>
            <person name="Huang M.Z."/>
            <person name="Huang L."/>
            <person name="Peng D.H."/>
            <person name="Luo Y.B."/>
            <person name="Zou S.Q."/>
            <person name="Chen S.P."/>
            <person name="Lan S."/>
            <person name="Tsai W.C."/>
            <person name="Van de Peer Y."/>
            <person name="Liu Z.J."/>
        </authorList>
    </citation>
    <scope>NUCLEOTIDE SEQUENCE [LARGE SCALE GENOMIC DNA]</scope>
    <source>
        <strain evidence="3">Lor287</strain>
    </source>
</reference>
<evidence type="ECO:0000313" key="4">
    <source>
        <dbReference type="Proteomes" id="UP001418222"/>
    </source>
</evidence>
<dbReference type="CDD" id="cd22157">
    <property type="entry name" value="F-box_AtFBW1-like"/>
    <property type="match status" value="1"/>
</dbReference>
<dbReference type="Pfam" id="PF00646">
    <property type="entry name" value="F-box"/>
    <property type="match status" value="1"/>
</dbReference>
<dbReference type="EMBL" id="JBBWWQ010000012">
    <property type="protein sequence ID" value="KAK8934783.1"/>
    <property type="molecule type" value="Genomic_DNA"/>
</dbReference>
<dbReference type="SUPFAM" id="SSF81383">
    <property type="entry name" value="F-box domain"/>
    <property type="match status" value="1"/>
</dbReference>
<dbReference type="InterPro" id="IPR013187">
    <property type="entry name" value="F-box-assoc_dom_typ3"/>
</dbReference>
<protein>
    <submittedName>
        <fullName evidence="3">F-box protein</fullName>
    </submittedName>
</protein>
<gene>
    <name evidence="3" type="ORF">KSP39_PZI014510</name>
</gene>
<evidence type="ECO:0000256" key="1">
    <source>
        <dbReference type="SAM" id="Phobius"/>
    </source>
</evidence>
<feature type="transmembrane region" description="Helical" evidence="1">
    <location>
        <begin position="308"/>
        <end position="334"/>
    </location>
</feature>
<dbReference type="Proteomes" id="UP001418222">
    <property type="component" value="Unassembled WGS sequence"/>
</dbReference>